<dbReference type="SUPFAM" id="SSF53335">
    <property type="entry name" value="S-adenosyl-L-methionine-dependent methyltransferases"/>
    <property type="match status" value="1"/>
</dbReference>
<evidence type="ECO:0000256" key="1">
    <source>
        <dbReference type="ARBA" id="ARBA00022603"/>
    </source>
</evidence>
<dbReference type="Proteomes" id="UP000216840">
    <property type="component" value="Unassembled WGS sequence"/>
</dbReference>
<keyword evidence="1 6" id="KW-0489">Methyltransferase</keyword>
<dbReference type="PANTHER" id="PTHR10629:SF52">
    <property type="entry name" value="DNA (CYTOSINE-5)-METHYLTRANSFERASE 1"/>
    <property type="match status" value="1"/>
</dbReference>
<evidence type="ECO:0000256" key="3">
    <source>
        <dbReference type="ARBA" id="ARBA00022691"/>
    </source>
</evidence>
<evidence type="ECO:0000256" key="4">
    <source>
        <dbReference type="ARBA" id="ARBA00022747"/>
    </source>
</evidence>
<proteinExistence type="inferred from homology"/>
<organism evidence="9 10">
    <name type="scientific">Winogradskyella aurantia</name>
    <dbReference type="NCBI Taxonomy" id="1915063"/>
    <lineage>
        <taxon>Bacteria</taxon>
        <taxon>Pseudomonadati</taxon>
        <taxon>Bacteroidota</taxon>
        <taxon>Flavobacteriia</taxon>
        <taxon>Flavobacteriales</taxon>
        <taxon>Flavobacteriaceae</taxon>
        <taxon>Winogradskyella</taxon>
    </lineage>
</organism>
<keyword evidence="10" id="KW-1185">Reference proteome</keyword>
<keyword evidence="3 6" id="KW-0949">S-adenosyl-L-methionine</keyword>
<dbReference type="EC" id="2.1.1.37" evidence="8"/>
<keyword evidence="4" id="KW-0680">Restriction system</keyword>
<evidence type="ECO:0000256" key="5">
    <source>
        <dbReference type="ARBA" id="ARBA00047422"/>
    </source>
</evidence>
<keyword evidence="2 6" id="KW-0808">Transferase</keyword>
<dbReference type="GO" id="GO:0032259">
    <property type="term" value="P:methylation"/>
    <property type="evidence" value="ECO:0007669"/>
    <property type="project" value="UniProtKB-KW"/>
</dbReference>
<evidence type="ECO:0000313" key="9">
    <source>
        <dbReference type="EMBL" id="OZV68418.1"/>
    </source>
</evidence>
<comment type="catalytic activity">
    <reaction evidence="5 8">
        <text>a 2'-deoxycytidine in DNA + S-adenosyl-L-methionine = a 5-methyl-2'-deoxycytidine in DNA + S-adenosyl-L-homocysteine + H(+)</text>
        <dbReference type="Rhea" id="RHEA:13681"/>
        <dbReference type="Rhea" id="RHEA-COMP:11369"/>
        <dbReference type="Rhea" id="RHEA-COMP:11370"/>
        <dbReference type="ChEBI" id="CHEBI:15378"/>
        <dbReference type="ChEBI" id="CHEBI:57856"/>
        <dbReference type="ChEBI" id="CHEBI:59789"/>
        <dbReference type="ChEBI" id="CHEBI:85452"/>
        <dbReference type="ChEBI" id="CHEBI:85454"/>
        <dbReference type="EC" id="2.1.1.37"/>
    </reaction>
</comment>
<reference evidence="9 10" key="1">
    <citation type="submission" date="2017-05" db="EMBL/GenBank/DDBJ databases">
        <title>The draft genome sequence of Idiomarina salinarum WNB302.</title>
        <authorList>
            <person name="Sun Y."/>
            <person name="Chen B."/>
            <person name="Du Z."/>
        </authorList>
    </citation>
    <scope>NUCLEOTIDE SEQUENCE [LARGE SCALE GENOMIC DNA]</scope>
    <source>
        <strain evidence="9 10">WNB302</strain>
    </source>
</reference>
<evidence type="ECO:0000313" key="10">
    <source>
        <dbReference type="Proteomes" id="UP000216840"/>
    </source>
</evidence>
<accession>A0A265USY3</accession>
<evidence type="ECO:0000256" key="2">
    <source>
        <dbReference type="ARBA" id="ARBA00022679"/>
    </source>
</evidence>
<dbReference type="RefSeq" id="WP_094968183.1">
    <property type="nucleotide sequence ID" value="NZ_NGJN01000004.1"/>
</dbReference>
<dbReference type="GO" id="GO:0044027">
    <property type="term" value="P:negative regulation of gene expression via chromosomal CpG island methylation"/>
    <property type="evidence" value="ECO:0007669"/>
    <property type="project" value="TreeGrafter"/>
</dbReference>
<dbReference type="InterPro" id="IPR029063">
    <property type="entry name" value="SAM-dependent_MTases_sf"/>
</dbReference>
<dbReference type="InterPro" id="IPR001525">
    <property type="entry name" value="C5_MeTfrase"/>
</dbReference>
<gene>
    <name evidence="9" type="ORF">CA834_08025</name>
</gene>
<comment type="caution">
    <text evidence="9">The sequence shown here is derived from an EMBL/GenBank/DDBJ whole genome shotgun (WGS) entry which is preliminary data.</text>
</comment>
<evidence type="ECO:0000256" key="7">
    <source>
        <dbReference type="RuleBase" id="RU000416"/>
    </source>
</evidence>
<dbReference type="InterPro" id="IPR018117">
    <property type="entry name" value="C5_DNA_meth_AS"/>
</dbReference>
<dbReference type="GO" id="GO:0009307">
    <property type="term" value="P:DNA restriction-modification system"/>
    <property type="evidence" value="ECO:0007669"/>
    <property type="project" value="UniProtKB-KW"/>
</dbReference>
<dbReference type="PROSITE" id="PS51679">
    <property type="entry name" value="SAM_MT_C5"/>
    <property type="match status" value="1"/>
</dbReference>
<sequence length="345" mass="39715">MKKYSLIDVFSGIGGFHSGFLNTGRFELLMAADFNKDCESFHKENHPELPFEKVDLSLIDEQKYWDEKGIKEVDVLIGGPPCQGFSTIGNRASSNSNKREKYDIRNNLIGHFINHVRVLRPKYFIMENVRGLTTYRKGNFFEDVMEEFNSIPGYKISHKILNAADYGVPQIRYRTFVFGHRTLLEENPYPEQTHFENGINGHKHKTVGQAINDLVGKENKIPNHAPLKHGEINIARYKLIPEGERMPEDKLPPELYRKNFGNTFKRLHREKPSLTMVPGHNAFPIHPTENRSLTVREAARIQTFPDDYIFTGNRQAQCIQVGNAVPPVLAENWANHVLKILDKYE</sequence>
<dbReference type="EMBL" id="NGJN01000004">
    <property type="protein sequence ID" value="OZV68418.1"/>
    <property type="molecule type" value="Genomic_DNA"/>
</dbReference>
<comment type="similarity">
    <text evidence="6 7">Belongs to the class I-like SAM-binding methyltransferase superfamily. C5-methyltransferase family.</text>
</comment>
<dbReference type="GO" id="GO:0003886">
    <property type="term" value="F:DNA (cytosine-5-)-methyltransferase activity"/>
    <property type="evidence" value="ECO:0007669"/>
    <property type="project" value="UniProtKB-EC"/>
</dbReference>
<dbReference type="Gene3D" id="3.40.50.150">
    <property type="entry name" value="Vaccinia Virus protein VP39"/>
    <property type="match status" value="1"/>
</dbReference>
<dbReference type="PROSITE" id="PS00094">
    <property type="entry name" value="C5_MTASE_1"/>
    <property type="match status" value="1"/>
</dbReference>
<dbReference type="Gene3D" id="3.90.120.10">
    <property type="entry name" value="DNA Methylase, subunit A, domain 2"/>
    <property type="match status" value="1"/>
</dbReference>
<dbReference type="Pfam" id="PF00145">
    <property type="entry name" value="DNA_methylase"/>
    <property type="match status" value="1"/>
</dbReference>
<feature type="active site" evidence="6">
    <location>
        <position position="82"/>
    </location>
</feature>
<protein>
    <recommendedName>
        <fullName evidence="8">Cytosine-specific methyltransferase</fullName>
        <ecNumber evidence="8">2.1.1.37</ecNumber>
    </recommendedName>
</protein>
<dbReference type="PANTHER" id="PTHR10629">
    <property type="entry name" value="CYTOSINE-SPECIFIC METHYLTRANSFERASE"/>
    <property type="match status" value="1"/>
</dbReference>
<evidence type="ECO:0000256" key="6">
    <source>
        <dbReference type="PROSITE-ProRule" id="PRU01016"/>
    </source>
</evidence>
<dbReference type="NCBIfam" id="TIGR00675">
    <property type="entry name" value="dcm"/>
    <property type="match status" value="1"/>
</dbReference>
<dbReference type="InterPro" id="IPR050390">
    <property type="entry name" value="C5-Methyltransferase"/>
</dbReference>
<dbReference type="AlphaFoldDB" id="A0A265USY3"/>
<dbReference type="OrthoDB" id="32195at2"/>
<dbReference type="PRINTS" id="PR00105">
    <property type="entry name" value="C5METTRFRASE"/>
</dbReference>
<evidence type="ECO:0000256" key="8">
    <source>
        <dbReference type="RuleBase" id="RU000417"/>
    </source>
</evidence>
<name>A0A265USY3_9FLAO</name>
<dbReference type="GO" id="GO:0003677">
    <property type="term" value="F:DNA binding"/>
    <property type="evidence" value="ECO:0007669"/>
    <property type="project" value="TreeGrafter"/>
</dbReference>